<evidence type="ECO:0000313" key="6">
    <source>
        <dbReference type="Proteomes" id="UP001626550"/>
    </source>
</evidence>
<dbReference type="PANTHER" id="PTHR12378:SF80">
    <property type="entry name" value="IP06716P-RELATED"/>
    <property type="match status" value="1"/>
</dbReference>
<feature type="domain" description="PPPDE" evidence="4">
    <location>
        <begin position="32"/>
        <end position="176"/>
    </location>
</feature>
<dbReference type="InterPro" id="IPR042266">
    <property type="entry name" value="PPPDE_sf"/>
</dbReference>
<evidence type="ECO:0000259" key="4">
    <source>
        <dbReference type="PROSITE" id="PS51858"/>
    </source>
</evidence>
<dbReference type="PROSITE" id="PS51858">
    <property type="entry name" value="PPPDE"/>
    <property type="match status" value="1"/>
</dbReference>
<protein>
    <recommendedName>
        <fullName evidence="4">PPPDE domain-containing protein</fullName>
    </recommendedName>
</protein>
<dbReference type="Gene3D" id="3.90.1720.30">
    <property type="entry name" value="PPPDE domains"/>
    <property type="match status" value="1"/>
</dbReference>
<organism evidence="5 6">
    <name type="scientific">Cichlidogyrus casuarinus</name>
    <dbReference type="NCBI Taxonomy" id="1844966"/>
    <lineage>
        <taxon>Eukaryota</taxon>
        <taxon>Metazoa</taxon>
        <taxon>Spiralia</taxon>
        <taxon>Lophotrochozoa</taxon>
        <taxon>Platyhelminthes</taxon>
        <taxon>Monogenea</taxon>
        <taxon>Monopisthocotylea</taxon>
        <taxon>Dactylogyridea</taxon>
        <taxon>Ancyrocephalidae</taxon>
        <taxon>Cichlidogyrus</taxon>
    </lineage>
</organism>
<keyword evidence="3" id="KW-0378">Hydrolase</keyword>
<accession>A0ABD2Q956</accession>
<sequence length="238" mass="27175">MDQFLSQARSKLSQFSCGINTVLEEKNVPPGEPVYINVYDLHWTNEITKNVGFGIYHSGVQVYGKEYGYGGHPYEYSGIFEIEPKDADQMGQEFSYNQSVLIGHTYFNEASVDRFITSIQDEFGGSSYHLLRHNCNHFSERLVSFLCNVHLPSWINRTASLVSSVKFLEKMIPNEYMRPPTQDEYESALQEEEEEEVLVSNVEEKPVVEVKVERGGHVKPNTTFNVDKNNVASLFSHS</sequence>
<evidence type="ECO:0000256" key="2">
    <source>
        <dbReference type="ARBA" id="ARBA00022670"/>
    </source>
</evidence>
<dbReference type="AlphaFoldDB" id="A0ABD2Q956"/>
<evidence type="ECO:0000256" key="3">
    <source>
        <dbReference type="ARBA" id="ARBA00022801"/>
    </source>
</evidence>
<proteinExistence type="inferred from homology"/>
<reference evidence="5 6" key="1">
    <citation type="submission" date="2024-11" db="EMBL/GenBank/DDBJ databases">
        <title>Adaptive evolution of stress response genes in parasites aligns with host niche diversity.</title>
        <authorList>
            <person name="Hahn C."/>
            <person name="Resl P."/>
        </authorList>
    </citation>
    <scope>NUCLEOTIDE SEQUENCE [LARGE SCALE GENOMIC DNA]</scope>
    <source>
        <strain evidence="5">EGGRZ-B1_66</strain>
        <tissue evidence="5">Body</tissue>
    </source>
</reference>
<dbReference type="GO" id="GO:0008233">
    <property type="term" value="F:peptidase activity"/>
    <property type="evidence" value="ECO:0007669"/>
    <property type="project" value="UniProtKB-KW"/>
</dbReference>
<dbReference type="GO" id="GO:0006508">
    <property type="term" value="P:proteolysis"/>
    <property type="evidence" value="ECO:0007669"/>
    <property type="project" value="UniProtKB-KW"/>
</dbReference>
<dbReference type="Pfam" id="PF05903">
    <property type="entry name" value="Peptidase_C97"/>
    <property type="match status" value="1"/>
</dbReference>
<dbReference type="SMART" id="SM01179">
    <property type="entry name" value="DUF862"/>
    <property type="match status" value="1"/>
</dbReference>
<comment type="similarity">
    <text evidence="1">Belongs to the DeSI family.</text>
</comment>
<gene>
    <name evidence="5" type="ORF">Ciccas_005419</name>
</gene>
<dbReference type="PANTHER" id="PTHR12378">
    <property type="entry name" value="DESUMOYLATING ISOPEPTIDASE"/>
    <property type="match status" value="1"/>
</dbReference>
<dbReference type="InterPro" id="IPR008580">
    <property type="entry name" value="PPPDE_dom"/>
</dbReference>
<keyword evidence="6" id="KW-1185">Reference proteome</keyword>
<evidence type="ECO:0000256" key="1">
    <source>
        <dbReference type="ARBA" id="ARBA00008140"/>
    </source>
</evidence>
<keyword evidence="2" id="KW-0645">Protease</keyword>
<name>A0ABD2Q956_9PLAT</name>
<comment type="caution">
    <text evidence="5">The sequence shown here is derived from an EMBL/GenBank/DDBJ whole genome shotgun (WGS) entry which is preliminary data.</text>
</comment>
<dbReference type="Proteomes" id="UP001626550">
    <property type="component" value="Unassembled WGS sequence"/>
</dbReference>
<evidence type="ECO:0000313" key="5">
    <source>
        <dbReference type="EMBL" id="KAL3315943.1"/>
    </source>
</evidence>
<dbReference type="EMBL" id="JBJKFK010000634">
    <property type="protein sequence ID" value="KAL3315943.1"/>
    <property type="molecule type" value="Genomic_DNA"/>
</dbReference>